<name>A0ABZ2G922_9GAMM</name>
<dbReference type="EMBL" id="CP125967">
    <property type="protein sequence ID" value="WWO37692.1"/>
    <property type="molecule type" value="Genomic_DNA"/>
</dbReference>
<proteinExistence type="predicted"/>
<protein>
    <submittedName>
        <fullName evidence="1">Uncharacterized protein</fullName>
    </submittedName>
</protein>
<evidence type="ECO:0000313" key="1">
    <source>
        <dbReference type="EMBL" id="WWO37692.1"/>
    </source>
</evidence>
<sequence>MSNNTPTLNFPVSFQHIAAEEVACLIEEVCEKGAAIREKPVGLVSALIHGDHLKIRELSDGTVYMVENAEQLHHWFYVIWLPLWKAVREQNIEAYRLARVALLKACMGELANATADLTNKQIVQMSERGALDSWECLAHFDIEALQPRADIKRQDIFWALSFVSDALCGAMAMHRVGEAALLKENFHTLKFARKYRLFGLLLDAGPNGVADLWVEWLVPHVRKLTEERLPEEWCRNWLRNTSLEFSLLREQFDRESAASTLKSEGEANHDAE</sequence>
<evidence type="ECO:0000313" key="2">
    <source>
        <dbReference type="Proteomes" id="UP001379444"/>
    </source>
</evidence>
<reference evidence="1 2" key="1">
    <citation type="journal article" date="2024" name="Front. Plant Sci.">
        <title>Comprehensive phenomic and genomic studies of the species, Pectobacterium cacticida and proposal for reclassification as Alcorniella cacticida comb. nov.</title>
        <authorList>
            <person name="Jonca J."/>
            <person name="Pirhonen M."/>
            <person name="Waleron M.M."/>
            <person name="Gawor J."/>
            <person name="Mrozik A."/>
            <person name="Smoktunowicz M."/>
            <person name="Waleron K."/>
            <person name="Waleron M."/>
        </authorList>
    </citation>
    <scope>NUCLEOTIDE SEQUENCE [LARGE SCALE GENOMIC DNA]</scope>
    <source>
        <strain evidence="1 2">DPMP6</strain>
    </source>
</reference>
<dbReference type="Proteomes" id="UP001379444">
    <property type="component" value="Chromosome"/>
</dbReference>
<keyword evidence="2" id="KW-1185">Reference proteome</keyword>
<dbReference type="RefSeq" id="WP_264498245.1">
    <property type="nucleotide sequence ID" value="NZ_CP109947.1"/>
</dbReference>
<gene>
    <name evidence="1" type="ORF">QNA12_14220</name>
</gene>
<organism evidence="1 2">
    <name type="scientific">Pectobacterium cacticida</name>
    <dbReference type="NCBI Taxonomy" id="69221"/>
    <lineage>
        <taxon>Bacteria</taxon>
        <taxon>Pseudomonadati</taxon>
        <taxon>Pseudomonadota</taxon>
        <taxon>Gammaproteobacteria</taxon>
        <taxon>Enterobacterales</taxon>
        <taxon>Pectobacteriaceae</taxon>
        <taxon>Pectobacterium</taxon>
    </lineage>
</organism>
<accession>A0ABZ2G922</accession>